<comment type="caution">
    <text evidence="1">The sequence shown here is derived from an EMBL/GenBank/DDBJ whole genome shotgun (WGS) entry which is preliminary data.</text>
</comment>
<dbReference type="Proteomes" id="UP001238088">
    <property type="component" value="Unassembled WGS sequence"/>
</dbReference>
<reference evidence="1 2" key="1">
    <citation type="submission" date="2023-07" db="EMBL/GenBank/DDBJ databases">
        <title>Genomic Encyclopedia of Type Strains, Phase IV (KMG-IV): sequencing the most valuable type-strain genomes for metagenomic binning, comparative biology and taxonomic classification.</title>
        <authorList>
            <person name="Goeker M."/>
        </authorList>
    </citation>
    <scope>NUCLEOTIDE SEQUENCE [LARGE SCALE GENOMIC DNA]</scope>
    <source>
        <strain evidence="1 2">DSM 23494</strain>
    </source>
</reference>
<proteinExistence type="predicted"/>
<protein>
    <recommendedName>
        <fullName evidence="3">YuzK</fullName>
    </recommendedName>
</protein>
<dbReference type="EMBL" id="JAUSUB010000032">
    <property type="protein sequence ID" value="MDQ0273035.1"/>
    <property type="molecule type" value="Genomic_DNA"/>
</dbReference>
<evidence type="ECO:0008006" key="3">
    <source>
        <dbReference type="Google" id="ProtNLM"/>
    </source>
</evidence>
<accession>A0ABU0ASL1</accession>
<name>A0ABU0ASL1_9BACI</name>
<organism evidence="1 2">
    <name type="scientific">Cytobacillus purgationiresistens</name>
    <dbReference type="NCBI Taxonomy" id="863449"/>
    <lineage>
        <taxon>Bacteria</taxon>
        <taxon>Bacillati</taxon>
        <taxon>Bacillota</taxon>
        <taxon>Bacilli</taxon>
        <taxon>Bacillales</taxon>
        <taxon>Bacillaceae</taxon>
        <taxon>Cytobacillus</taxon>
    </lineage>
</organism>
<evidence type="ECO:0000313" key="1">
    <source>
        <dbReference type="EMBL" id="MDQ0273035.1"/>
    </source>
</evidence>
<dbReference type="Pfam" id="PF26149">
    <property type="entry name" value="YuzK"/>
    <property type="match status" value="1"/>
</dbReference>
<keyword evidence="2" id="KW-1185">Reference proteome</keyword>
<sequence>MEKAMHGAYGVGYETYSRKQDVRMRVEQKREEDYLKSQRMVADLDRKVHS</sequence>
<dbReference type="RefSeq" id="WP_307478604.1">
    <property type="nucleotide sequence ID" value="NZ_JAUSUB010000032.1"/>
</dbReference>
<gene>
    <name evidence="1" type="ORF">J2S17_004929</name>
</gene>
<evidence type="ECO:0000313" key="2">
    <source>
        <dbReference type="Proteomes" id="UP001238088"/>
    </source>
</evidence>
<dbReference type="InterPro" id="IPR058676">
    <property type="entry name" value="YuzK"/>
</dbReference>